<dbReference type="Proteomes" id="UP000558488">
    <property type="component" value="Unassembled WGS sequence"/>
</dbReference>
<comment type="function">
    <text evidence="4">Multifunctional protein that is involved in the regulation of many processes.</text>
</comment>
<protein>
    <recommendedName>
        <fullName evidence="4">Acidic leucine-rich nuclear phosphoprotein 32 family member</fullName>
    </recommendedName>
</protein>
<dbReference type="InterPro" id="IPR032675">
    <property type="entry name" value="LRR_dom_sf"/>
</dbReference>
<dbReference type="PANTHER" id="PTHR11375">
    <property type="entry name" value="ACIDIC LEUCINE-RICH NUCLEAR PHOSPHOPROTEIN 32"/>
    <property type="match status" value="1"/>
</dbReference>
<keyword evidence="4" id="KW-0539">Nucleus</keyword>
<dbReference type="GO" id="GO:0006913">
    <property type="term" value="P:nucleocytoplasmic transport"/>
    <property type="evidence" value="ECO:0007669"/>
    <property type="project" value="TreeGrafter"/>
</dbReference>
<evidence type="ECO:0000313" key="6">
    <source>
        <dbReference type="EMBL" id="KAF6315761.1"/>
    </source>
</evidence>
<proteinExistence type="inferred from homology"/>
<reference evidence="6 7" key="1">
    <citation type="journal article" date="2020" name="Nature">
        <title>Six reference-quality genomes reveal evolution of bat adaptations.</title>
        <authorList>
            <person name="Jebb D."/>
            <person name="Huang Z."/>
            <person name="Pippel M."/>
            <person name="Hughes G.M."/>
            <person name="Lavrichenko K."/>
            <person name="Devanna P."/>
            <person name="Winkler S."/>
            <person name="Jermiin L.S."/>
            <person name="Skirmuntt E.C."/>
            <person name="Katzourakis A."/>
            <person name="Burkitt-Gray L."/>
            <person name="Ray D.A."/>
            <person name="Sullivan K.A.M."/>
            <person name="Roscito J.G."/>
            <person name="Kirilenko B.M."/>
            <person name="Davalos L.M."/>
            <person name="Corthals A.P."/>
            <person name="Power M.L."/>
            <person name="Jones G."/>
            <person name="Ransome R.D."/>
            <person name="Dechmann D.K.N."/>
            <person name="Locatelli A.G."/>
            <person name="Puechmaille S.J."/>
            <person name="Fedrigo O."/>
            <person name="Jarvis E.D."/>
            <person name="Hiller M."/>
            <person name="Vernes S.C."/>
            <person name="Myers E.W."/>
            <person name="Teeling E.C."/>
        </authorList>
    </citation>
    <scope>NUCLEOTIDE SEQUENCE [LARGE SCALE GENOMIC DNA]</scope>
    <source>
        <strain evidence="6">MPipKuh1</strain>
        <tissue evidence="6">Flight muscle</tissue>
    </source>
</reference>
<dbReference type="PANTHER" id="PTHR11375:SF1">
    <property type="entry name" value="ACIDIC LEUCINE-RICH NUCLEAR PHOSPHOPROTEIN 32 FAMILY MEMBER A"/>
    <property type="match status" value="1"/>
</dbReference>
<accession>A0A7J7USL3</accession>
<keyword evidence="2" id="KW-0677">Repeat</keyword>
<organism evidence="6 7">
    <name type="scientific">Pipistrellus kuhlii</name>
    <name type="common">Kuhl's pipistrelle</name>
    <dbReference type="NCBI Taxonomy" id="59472"/>
    <lineage>
        <taxon>Eukaryota</taxon>
        <taxon>Metazoa</taxon>
        <taxon>Chordata</taxon>
        <taxon>Craniata</taxon>
        <taxon>Vertebrata</taxon>
        <taxon>Euteleostomi</taxon>
        <taxon>Mammalia</taxon>
        <taxon>Eutheria</taxon>
        <taxon>Laurasiatheria</taxon>
        <taxon>Chiroptera</taxon>
        <taxon>Yangochiroptera</taxon>
        <taxon>Vespertilionidae</taxon>
        <taxon>Pipistrellus</taxon>
    </lineage>
</organism>
<dbReference type="AlphaFoldDB" id="A0A7J7USL3"/>
<keyword evidence="7" id="KW-1185">Reference proteome</keyword>
<dbReference type="GO" id="GO:0042393">
    <property type="term" value="F:histone binding"/>
    <property type="evidence" value="ECO:0007669"/>
    <property type="project" value="TreeGrafter"/>
</dbReference>
<dbReference type="GO" id="GO:0048471">
    <property type="term" value="C:perinuclear region of cytoplasm"/>
    <property type="evidence" value="ECO:0007669"/>
    <property type="project" value="TreeGrafter"/>
</dbReference>
<dbReference type="GO" id="GO:0005634">
    <property type="term" value="C:nucleus"/>
    <property type="evidence" value="ECO:0007669"/>
    <property type="project" value="UniProtKB-SubCell"/>
</dbReference>
<feature type="region of interest" description="Disordered" evidence="5">
    <location>
        <begin position="66"/>
        <end position="100"/>
    </location>
</feature>
<comment type="caution">
    <text evidence="6">The sequence shown here is derived from an EMBL/GenBank/DDBJ whole genome shotgun (WGS) entry which is preliminary data.</text>
</comment>
<dbReference type="EMBL" id="JACAGB010000018">
    <property type="protein sequence ID" value="KAF6315761.1"/>
    <property type="molecule type" value="Genomic_DNA"/>
</dbReference>
<comment type="subcellular location">
    <subcellularLocation>
        <location evidence="4">Nucleus</location>
    </subcellularLocation>
</comment>
<sequence length="100" mass="11402">MENDTRIHLELRNRMPSDGKELVLDNCWSYEGKIEGLADESEELEFLSTINVGFTSVANLPKLNKRKKLERSNNRISGGPGSIGRKESEPQASKRKWQQN</sequence>
<evidence type="ECO:0000256" key="3">
    <source>
        <dbReference type="ARBA" id="ARBA00025777"/>
    </source>
</evidence>
<evidence type="ECO:0000256" key="5">
    <source>
        <dbReference type="SAM" id="MobiDB-lite"/>
    </source>
</evidence>
<gene>
    <name evidence="6" type="ORF">mPipKuh1_000746</name>
</gene>
<dbReference type="Gene3D" id="3.80.10.10">
    <property type="entry name" value="Ribonuclease Inhibitor"/>
    <property type="match status" value="1"/>
</dbReference>
<dbReference type="InterPro" id="IPR045081">
    <property type="entry name" value="AN32"/>
</dbReference>
<evidence type="ECO:0000256" key="4">
    <source>
        <dbReference type="RuleBase" id="RU369103"/>
    </source>
</evidence>
<comment type="similarity">
    <text evidence="3 4">Belongs to the ANP32 family.</text>
</comment>
<keyword evidence="1 4" id="KW-0433">Leucine-rich repeat</keyword>
<dbReference type="GO" id="GO:0042981">
    <property type="term" value="P:regulation of apoptotic process"/>
    <property type="evidence" value="ECO:0007669"/>
    <property type="project" value="TreeGrafter"/>
</dbReference>
<evidence type="ECO:0000256" key="1">
    <source>
        <dbReference type="ARBA" id="ARBA00022614"/>
    </source>
</evidence>
<name>A0A7J7USL3_PIPKU</name>
<evidence type="ECO:0000313" key="7">
    <source>
        <dbReference type="Proteomes" id="UP000558488"/>
    </source>
</evidence>
<evidence type="ECO:0000256" key="2">
    <source>
        <dbReference type="ARBA" id="ARBA00022737"/>
    </source>
</evidence>